<evidence type="ECO:0000313" key="2">
    <source>
        <dbReference type="Proteomes" id="UP000030669"/>
    </source>
</evidence>
<dbReference type="AlphaFoldDB" id="S7QG53"/>
<keyword evidence="2" id="KW-1185">Reference proteome</keyword>
<dbReference type="HOGENOM" id="CLU_175702_0_0_1"/>
<name>S7QG53_GLOTA</name>
<organism evidence="1 2">
    <name type="scientific">Gloeophyllum trabeum (strain ATCC 11539 / FP-39264 / Madison 617)</name>
    <name type="common">Brown rot fungus</name>
    <dbReference type="NCBI Taxonomy" id="670483"/>
    <lineage>
        <taxon>Eukaryota</taxon>
        <taxon>Fungi</taxon>
        <taxon>Dikarya</taxon>
        <taxon>Basidiomycota</taxon>
        <taxon>Agaricomycotina</taxon>
        <taxon>Agaricomycetes</taxon>
        <taxon>Gloeophyllales</taxon>
        <taxon>Gloeophyllaceae</taxon>
        <taxon>Gloeophyllum</taxon>
    </lineage>
</organism>
<protein>
    <submittedName>
        <fullName evidence="1">Uncharacterized protein</fullName>
    </submittedName>
</protein>
<accession>S7QG53</accession>
<dbReference type="EMBL" id="KB469298">
    <property type="protein sequence ID" value="EPQ58143.1"/>
    <property type="molecule type" value="Genomic_DNA"/>
</dbReference>
<reference evidence="1 2" key="1">
    <citation type="journal article" date="2012" name="Science">
        <title>The Paleozoic origin of enzymatic lignin decomposition reconstructed from 31 fungal genomes.</title>
        <authorList>
            <person name="Floudas D."/>
            <person name="Binder M."/>
            <person name="Riley R."/>
            <person name="Barry K."/>
            <person name="Blanchette R.A."/>
            <person name="Henrissat B."/>
            <person name="Martinez A.T."/>
            <person name="Otillar R."/>
            <person name="Spatafora J.W."/>
            <person name="Yadav J.S."/>
            <person name="Aerts A."/>
            <person name="Benoit I."/>
            <person name="Boyd A."/>
            <person name="Carlson A."/>
            <person name="Copeland A."/>
            <person name="Coutinho P.M."/>
            <person name="de Vries R.P."/>
            <person name="Ferreira P."/>
            <person name="Findley K."/>
            <person name="Foster B."/>
            <person name="Gaskell J."/>
            <person name="Glotzer D."/>
            <person name="Gorecki P."/>
            <person name="Heitman J."/>
            <person name="Hesse C."/>
            <person name="Hori C."/>
            <person name="Igarashi K."/>
            <person name="Jurgens J.A."/>
            <person name="Kallen N."/>
            <person name="Kersten P."/>
            <person name="Kohler A."/>
            <person name="Kuees U."/>
            <person name="Kumar T.K.A."/>
            <person name="Kuo A."/>
            <person name="LaButti K."/>
            <person name="Larrondo L.F."/>
            <person name="Lindquist E."/>
            <person name="Ling A."/>
            <person name="Lombard V."/>
            <person name="Lucas S."/>
            <person name="Lundell T."/>
            <person name="Martin R."/>
            <person name="McLaughlin D.J."/>
            <person name="Morgenstern I."/>
            <person name="Morin E."/>
            <person name="Murat C."/>
            <person name="Nagy L.G."/>
            <person name="Nolan M."/>
            <person name="Ohm R.A."/>
            <person name="Patyshakuliyeva A."/>
            <person name="Rokas A."/>
            <person name="Ruiz-Duenas F.J."/>
            <person name="Sabat G."/>
            <person name="Salamov A."/>
            <person name="Samejima M."/>
            <person name="Schmutz J."/>
            <person name="Slot J.C."/>
            <person name="St John F."/>
            <person name="Stenlid J."/>
            <person name="Sun H."/>
            <person name="Sun S."/>
            <person name="Syed K."/>
            <person name="Tsang A."/>
            <person name="Wiebenga A."/>
            <person name="Young D."/>
            <person name="Pisabarro A."/>
            <person name="Eastwood D.C."/>
            <person name="Martin F."/>
            <person name="Cullen D."/>
            <person name="Grigoriev I.V."/>
            <person name="Hibbett D.S."/>
        </authorList>
    </citation>
    <scope>NUCLEOTIDE SEQUENCE [LARGE SCALE GENOMIC DNA]</scope>
    <source>
        <strain evidence="1 2">ATCC 11539</strain>
    </source>
</reference>
<dbReference type="GeneID" id="19305100"/>
<feature type="non-terminal residue" evidence="1">
    <location>
        <position position="68"/>
    </location>
</feature>
<evidence type="ECO:0000313" key="1">
    <source>
        <dbReference type="EMBL" id="EPQ58143.1"/>
    </source>
</evidence>
<sequence length="68" mass="7777">IIDGRWHTFCGHFVGISTHRQDCQKSNCVFSRRHLHRTGCTSRSCIRLMDVPVRNPIRISPNPCPACT</sequence>
<gene>
    <name evidence="1" type="ORF">GLOTRDRAFT_23493</name>
</gene>
<feature type="non-terminal residue" evidence="1">
    <location>
        <position position="1"/>
    </location>
</feature>
<dbReference type="Proteomes" id="UP000030669">
    <property type="component" value="Unassembled WGS sequence"/>
</dbReference>
<dbReference type="KEGG" id="gtr:GLOTRDRAFT_23493"/>
<dbReference type="eggNOG" id="ENOG502T0SY">
    <property type="taxonomic scope" value="Eukaryota"/>
</dbReference>
<proteinExistence type="predicted"/>
<dbReference type="RefSeq" id="XP_007862807.1">
    <property type="nucleotide sequence ID" value="XM_007864616.1"/>
</dbReference>
<dbReference type="OrthoDB" id="3134980at2759"/>
<dbReference type="OMA" id="GRYHTEC"/>